<evidence type="ECO:0000313" key="6">
    <source>
        <dbReference type="EMBL" id="KPI39552.1"/>
    </source>
</evidence>
<dbReference type="AlphaFoldDB" id="A0A0N1P0T6"/>
<keyword evidence="7" id="KW-1185">Reference proteome</keyword>
<organism evidence="6 7">
    <name type="scientific">Cyphellophora attinorum</name>
    <dbReference type="NCBI Taxonomy" id="1664694"/>
    <lineage>
        <taxon>Eukaryota</taxon>
        <taxon>Fungi</taxon>
        <taxon>Dikarya</taxon>
        <taxon>Ascomycota</taxon>
        <taxon>Pezizomycotina</taxon>
        <taxon>Eurotiomycetes</taxon>
        <taxon>Chaetothyriomycetidae</taxon>
        <taxon>Chaetothyriales</taxon>
        <taxon>Cyphellophoraceae</taxon>
        <taxon>Cyphellophora</taxon>
    </lineage>
</organism>
<evidence type="ECO:0000256" key="4">
    <source>
        <dbReference type="SAM" id="MobiDB-lite"/>
    </source>
</evidence>
<feature type="region of interest" description="Disordered" evidence="4">
    <location>
        <begin position="1"/>
        <end position="29"/>
    </location>
</feature>
<feature type="binding site" evidence="2">
    <location>
        <position position="87"/>
    </location>
    <ligand>
        <name>glutathione</name>
        <dbReference type="ChEBI" id="CHEBI:57925"/>
    </ligand>
</feature>
<dbReference type="GO" id="GO:0005737">
    <property type="term" value="C:cytoplasm"/>
    <property type="evidence" value="ECO:0007669"/>
    <property type="project" value="TreeGrafter"/>
</dbReference>
<dbReference type="PANTHER" id="PTHR32419:SF23">
    <property type="entry name" value="GLUTATHIONE S-TRANSFERASE (EUROFUNG)"/>
    <property type="match status" value="1"/>
</dbReference>
<dbReference type="STRING" id="1664694.A0A0N1P0T6"/>
<comment type="caution">
    <text evidence="6">The sequence shown here is derived from an EMBL/GenBank/DDBJ whole genome shotgun (WGS) entry which is preliminary data.</text>
</comment>
<feature type="binding site" evidence="2">
    <location>
        <begin position="142"/>
        <end position="143"/>
    </location>
    <ligand>
        <name>glutathione</name>
        <dbReference type="ChEBI" id="CHEBI:57925"/>
    </ligand>
</feature>
<dbReference type="GO" id="GO:0004364">
    <property type="term" value="F:glutathione transferase activity"/>
    <property type="evidence" value="ECO:0007669"/>
    <property type="project" value="InterPro"/>
</dbReference>
<evidence type="ECO:0000313" key="7">
    <source>
        <dbReference type="Proteomes" id="UP000038010"/>
    </source>
</evidence>
<evidence type="ECO:0000259" key="5">
    <source>
        <dbReference type="Pfam" id="PF13409"/>
    </source>
</evidence>
<dbReference type="InterPro" id="IPR036249">
    <property type="entry name" value="Thioredoxin-like_sf"/>
</dbReference>
<feature type="compositionally biased region" description="Polar residues" evidence="4">
    <location>
        <begin position="11"/>
        <end position="26"/>
    </location>
</feature>
<dbReference type="Gene3D" id="1.20.1050.10">
    <property type="match status" value="1"/>
</dbReference>
<feature type="site" description="Lowers pKa of active site Cys" evidence="3">
    <location>
        <position position="252"/>
    </location>
</feature>
<accession>A0A0N1P0T6</accession>
<dbReference type="PIRSF" id="PIRSF015753">
    <property type="entry name" value="GST"/>
    <property type="match status" value="1"/>
</dbReference>
<dbReference type="Gene3D" id="3.40.30.10">
    <property type="entry name" value="Glutaredoxin"/>
    <property type="match status" value="1"/>
</dbReference>
<dbReference type="Pfam" id="PF13410">
    <property type="entry name" value="GST_C_2"/>
    <property type="match status" value="1"/>
</dbReference>
<name>A0A0N1P0T6_9EURO</name>
<feature type="domain" description="GST N-terminal" evidence="5">
    <location>
        <begin position="48"/>
        <end position="151"/>
    </location>
</feature>
<dbReference type="PANTHER" id="PTHR32419">
    <property type="entry name" value="GLUTATHIONYL-HYDROQUINONE REDUCTASE"/>
    <property type="match status" value="1"/>
</dbReference>
<dbReference type="CDD" id="cd03190">
    <property type="entry name" value="GST_C_Omega_like"/>
    <property type="match status" value="1"/>
</dbReference>
<evidence type="ECO:0000256" key="1">
    <source>
        <dbReference type="PIRSR" id="PIRSR015753-1"/>
    </source>
</evidence>
<dbReference type="InterPro" id="IPR036282">
    <property type="entry name" value="Glutathione-S-Trfase_C_sf"/>
</dbReference>
<feature type="active site" description="Nucleophile" evidence="1">
    <location>
        <position position="49"/>
    </location>
</feature>
<dbReference type="Pfam" id="PF13409">
    <property type="entry name" value="GST_N_2"/>
    <property type="match status" value="1"/>
</dbReference>
<feature type="binding site" evidence="2">
    <location>
        <begin position="124"/>
        <end position="127"/>
    </location>
    <ligand>
        <name>glutathione</name>
        <dbReference type="ChEBI" id="CHEBI:57925"/>
    </ligand>
</feature>
<feature type="active site" description="Proton donor/acceptor" evidence="1">
    <location>
        <position position="192"/>
    </location>
</feature>
<dbReference type="RefSeq" id="XP_017999515.1">
    <property type="nucleotide sequence ID" value="XM_018143353.1"/>
</dbReference>
<reference evidence="6 7" key="1">
    <citation type="submission" date="2015-06" db="EMBL/GenBank/DDBJ databases">
        <title>Draft genome of the ant-associated black yeast Phialophora attae CBS 131958.</title>
        <authorList>
            <person name="Moreno L.F."/>
            <person name="Stielow B.J."/>
            <person name="de Hoog S."/>
            <person name="Vicente V.A."/>
            <person name="Weiss V.A."/>
            <person name="de Vries M."/>
            <person name="Cruz L.M."/>
            <person name="Souza E.M."/>
        </authorList>
    </citation>
    <scope>NUCLEOTIDE SEQUENCE [LARGE SCALE GENOMIC DNA]</scope>
    <source>
        <strain evidence="6 7">CBS 131958</strain>
    </source>
</reference>
<proteinExistence type="predicted"/>
<dbReference type="VEuPathDB" id="FungiDB:AB675_3313"/>
<dbReference type="InterPro" id="IPR047047">
    <property type="entry name" value="GST_Omega-like_C"/>
</dbReference>
<keyword evidence="6" id="KW-0808">Transferase</keyword>
<evidence type="ECO:0000256" key="3">
    <source>
        <dbReference type="PIRSR" id="PIRSR015753-3"/>
    </source>
</evidence>
<dbReference type="InterPro" id="IPR016639">
    <property type="entry name" value="GST_Omega/GSH"/>
</dbReference>
<gene>
    <name evidence="6" type="ORF">AB675_3313</name>
</gene>
<dbReference type="Proteomes" id="UP000038010">
    <property type="component" value="Unassembled WGS sequence"/>
</dbReference>
<dbReference type="GeneID" id="28735233"/>
<dbReference type="EMBL" id="LFJN01000014">
    <property type="protein sequence ID" value="KPI39552.1"/>
    <property type="molecule type" value="Genomic_DNA"/>
</dbReference>
<dbReference type="SUPFAM" id="SSF52833">
    <property type="entry name" value="Thioredoxin-like"/>
    <property type="match status" value="1"/>
</dbReference>
<evidence type="ECO:0000256" key="2">
    <source>
        <dbReference type="PIRSR" id="PIRSR015753-2"/>
    </source>
</evidence>
<dbReference type="InterPro" id="IPR004045">
    <property type="entry name" value="Glutathione_S-Trfase_N"/>
</dbReference>
<sequence>MAPNYPRPDPSTVQQHLAGSAQSWHGQITPDGPFQPEVGRYHMYIGLFCPFAHRANIIRHLFNLQDAIPISVVRAYPKGDENGWPGWKFPADDAEYPNATVDHLFGSKYLHEVYFKADPEYKGRYSVPVIWDKKTGTIVNNESAEIMRWLQGAFQGVVDTKRQSMDLYPERLRDVIDEVSEWMQSNLNRGVYQAGFAETQEDYEKMVPPVFAALNRVEKMIAQNGGPYLLGKTLTELDVRAYVTIVRFDAVYVQHFKLQLGTVRHNYPQINNWLKKLYFHVPGFKETTDSSISRKTIRHYSINPKAITPMGPYPYVEEGWRENLDVVGGIEMEEVVDLERQLKGGFIHQI</sequence>
<protein>
    <submittedName>
        <fullName evidence="6">Glutathione S-transferase omega-like 2</fullName>
    </submittedName>
</protein>
<dbReference type="SUPFAM" id="SSF47616">
    <property type="entry name" value="GST C-terminal domain-like"/>
    <property type="match status" value="1"/>
</dbReference>
<dbReference type="OrthoDB" id="2309723at2759"/>